<dbReference type="OrthoDB" id="5864856at2759"/>
<evidence type="ECO:0000313" key="2">
    <source>
        <dbReference type="Proteomes" id="UP000276991"/>
    </source>
</evidence>
<organism evidence="1 2">
    <name type="scientific">Acanthocheilonema viteae</name>
    <name type="common">Filarial nematode worm</name>
    <name type="synonym">Dipetalonema viteae</name>
    <dbReference type="NCBI Taxonomy" id="6277"/>
    <lineage>
        <taxon>Eukaryota</taxon>
        <taxon>Metazoa</taxon>
        <taxon>Ecdysozoa</taxon>
        <taxon>Nematoda</taxon>
        <taxon>Chromadorea</taxon>
        <taxon>Rhabditida</taxon>
        <taxon>Spirurina</taxon>
        <taxon>Spiruromorpha</taxon>
        <taxon>Filarioidea</taxon>
        <taxon>Onchocercidae</taxon>
        <taxon>Acanthocheilonema</taxon>
    </lineage>
</organism>
<gene>
    <name evidence="1" type="ORF">NAV_LOCUS1894</name>
</gene>
<sequence>MVARLSADSSSGLSHGSTIYHKFVCRLDVNVFMEPGVQDKSAMLQEGAHLPYAFAYDKADGVIIVQRGSVARINAADVDGLRMRAVDSGGEGQAEIKRNVRVNSTALLLPLVMRLLSGSFASTDTLRRVGTCSLPLEQCQPDLTTPYCVHMCSTLSASTGTAAHPSRLYGIMGATVISAALAICWPQYGGHLYDIAALLMDIQLMYYEAFFMDMALLADGCSCHNTLQVVRP</sequence>
<keyword evidence="2" id="KW-1185">Reference proteome</keyword>
<accession>A0A498SAJ8</accession>
<protein>
    <submittedName>
        <fullName evidence="1">Uncharacterized protein</fullName>
    </submittedName>
</protein>
<dbReference type="STRING" id="6277.A0A498SAJ8"/>
<proteinExistence type="predicted"/>
<dbReference type="EMBL" id="UPTC01000176">
    <property type="protein sequence ID" value="VBB27064.1"/>
    <property type="molecule type" value="Genomic_DNA"/>
</dbReference>
<dbReference type="AlphaFoldDB" id="A0A498SAJ8"/>
<reference evidence="1 2" key="1">
    <citation type="submission" date="2018-08" db="EMBL/GenBank/DDBJ databases">
        <authorList>
            <person name="Laetsch R D."/>
            <person name="Stevens L."/>
            <person name="Kumar S."/>
            <person name="Blaxter L. M."/>
        </authorList>
    </citation>
    <scope>NUCLEOTIDE SEQUENCE [LARGE SCALE GENOMIC DNA]</scope>
</reference>
<dbReference type="Proteomes" id="UP000276991">
    <property type="component" value="Unassembled WGS sequence"/>
</dbReference>
<name>A0A498SAJ8_ACAVI</name>
<evidence type="ECO:0000313" key="1">
    <source>
        <dbReference type="EMBL" id="VBB27064.1"/>
    </source>
</evidence>